<gene>
    <name evidence="2" type="ORF">ALC60_09773</name>
</gene>
<evidence type="ECO:0000256" key="1">
    <source>
        <dbReference type="SAM" id="MobiDB-lite"/>
    </source>
</evidence>
<sequence length="172" mass="18450">MSAHVILSLHTVRIHPLIRGLIGRAGAIECQTGRTVRKSPVGAVSRGFLTESSRTRAAGNSIRCPCTTGTIGLSHATTRGQRTPSRGVFDVSHTGTLGTLPTRQADVTARGNARGVSSKPEEPCHRGPYALPRSSNRTNSASPNMGRILRIPRRRTPCLFSNLSLVDSFELN</sequence>
<dbReference type="Proteomes" id="UP000075809">
    <property type="component" value="Unassembled WGS sequence"/>
</dbReference>
<dbReference type="EMBL" id="KQ982757">
    <property type="protein sequence ID" value="KYQ51126.1"/>
    <property type="molecule type" value="Genomic_DNA"/>
</dbReference>
<accession>A0A151WTG2</accession>
<feature type="region of interest" description="Disordered" evidence="1">
    <location>
        <begin position="109"/>
        <end position="147"/>
    </location>
</feature>
<name>A0A151WTG2_9HYME</name>
<evidence type="ECO:0000313" key="2">
    <source>
        <dbReference type="EMBL" id="KYQ51126.1"/>
    </source>
</evidence>
<proteinExistence type="predicted"/>
<dbReference type="AlphaFoldDB" id="A0A151WTG2"/>
<evidence type="ECO:0000313" key="3">
    <source>
        <dbReference type="Proteomes" id="UP000075809"/>
    </source>
</evidence>
<organism evidence="2 3">
    <name type="scientific">Mycetomoellerius zeteki</name>
    <dbReference type="NCBI Taxonomy" id="64791"/>
    <lineage>
        <taxon>Eukaryota</taxon>
        <taxon>Metazoa</taxon>
        <taxon>Ecdysozoa</taxon>
        <taxon>Arthropoda</taxon>
        <taxon>Hexapoda</taxon>
        <taxon>Insecta</taxon>
        <taxon>Pterygota</taxon>
        <taxon>Neoptera</taxon>
        <taxon>Endopterygota</taxon>
        <taxon>Hymenoptera</taxon>
        <taxon>Apocrita</taxon>
        <taxon>Aculeata</taxon>
        <taxon>Formicoidea</taxon>
        <taxon>Formicidae</taxon>
        <taxon>Myrmicinae</taxon>
        <taxon>Mycetomoellerius</taxon>
    </lineage>
</organism>
<feature type="compositionally biased region" description="Polar residues" evidence="1">
    <location>
        <begin position="133"/>
        <end position="143"/>
    </location>
</feature>
<protein>
    <submittedName>
        <fullName evidence="2">Uncharacterized protein</fullName>
    </submittedName>
</protein>
<reference evidence="2 3" key="1">
    <citation type="submission" date="2015-09" db="EMBL/GenBank/DDBJ databases">
        <title>Trachymyrmex zeteki WGS genome.</title>
        <authorList>
            <person name="Nygaard S."/>
            <person name="Hu H."/>
            <person name="Boomsma J."/>
            <person name="Zhang G."/>
        </authorList>
    </citation>
    <scope>NUCLEOTIDE SEQUENCE [LARGE SCALE GENOMIC DNA]</scope>
    <source>
        <strain evidence="2">Tzet28-1</strain>
        <tissue evidence="2">Whole body</tissue>
    </source>
</reference>
<keyword evidence="3" id="KW-1185">Reference proteome</keyword>